<feature type="signal peptide" evidence="2">
    <location>
        <begin position="1"/>
        <end position="29"/>
    </location>
</feature>
<feature type="compositionally biased region" description="Low complexity" evidence="1">
    <location>
        <begin position="109"/>
        <end position="124"/>
    </location>
</feature>
<dbReference type="HOGENOM" id="CLU_1220846_0_0_1"/>
<dbReference type="OrthoDB" id="6090360at2759"/>
<dbReference type="EMBL" id="KB096023">
    <property type="protein sequence ID" value="ESO08839.1"/>
    <property type="molecule type" value="Genomic_DNA"/>
</dbReference>
<dbReference type="AlphaFoldDB" id="T1F0X3"/>
<sequence>MIGQNITITLTFIIISLLHLSINNSLASAASTKNVDNDDNQQYSKLYNDVEENGDNDVTFESDKRKWSSNNMGMWGKKRSELDLTPKRAWSSNKMAMWGRKKKSPKIENNGGNDDVINDGSSNDNYHNLDEKDLGENAEKREWASNYMGMWGKKRSQMMPPDNLHFPFYIISGNKRKWIDAGSWMNQPAIQQRRSKWGSGKMMMWGKRSKQGTFNSDDDVIPAPDDV</sequence>
<dbReference type="Proteomes" id="UP000015101">
    <property type="component" value="Unassembled WGS sequence"/>
</dbReference>
<dbReference type="KEGG" id="hro:HELRODRAFT_168750"/>
<gene>
    <name evidence="4" type="primary">20202473</name>
    <name evidence="3" type="ORF">HELRODRAFT_168750</name>
</gene>
<dbReference type="InParanoid" id="T1F0X3"/>
<reference evidence="4" key="3">
    <citation type="submission" date="2015-06" db="UniProtKB">
        <authorList>
            <consortium name="EnsemblMetazoa"/>
        </authorList>
    </citation>
    <scope>IDENTIFICATION</scope>
</reference>
<reference evidence="3 5" key="2">
    <citation type="journal article" date="2013" name="Nature">
        <title>Insights into bilaterian evolution from three spiralian genomes.</title>
        <authorList>
            <person name="Simakov O."/>
            <person name="Marletaz F."/>
            <person name="Cho S.J."/>
            <person name="Edsinger-Gonzales E."/>
            <person name="Havlak P."/>
            <person name="Hellsten U."/>
            <person name="Kuo D.H."/>
            <person name="Larsson T."/>
            <person name="Lv J."/>
            <person name="Arendt D."/>
            <person name="Savage R."/>
            <person name="Osoegawa K."/>
            <person name="de Jong P."/>
            <person name="Grimwood J."/>
            <person name="Chapman J.A."/>
            <person name="Shapiro H."/>
            <person name="Aerts A."/>
            <person name="Otillar R.P."/>
            <person name="Terry A.Y."/>
            <person name="Boore J.L."/>
            <person name="Grigoriev I.V."/>
            <person name="Lindberg D.R."/>
            <person name="Seaver E.C."/>
            <person name="Weisblat D.A."/>
            <person name="Putnam N.H."/>
            <person name="Rokhsar D.S."/>
        </authorList>
    </citation>
    <scope>NUCLEOTIDE SEQUENCE</scope>
</reference>
<keyword evidence="5" id="KW-1185">Reference proteome</keyword>
<feature type="chain" id="PRO_5010980185" evidence="2">
    <location>
        <begin position="30"/>
        <end position="227"/>
    </location>
</feature>
<feature type="region of interest" description="Disordered" evidence="1">
    <location>
        <begin position="207"/>
        <end position="227"/>
    </location>
</feature>
<evidence type="ECO:0000256" key="2">
    <source>
        <dbReference type="SAM" id="SignalP"/>
    </source>
</evidence>
<proteinExistence type="predicted"/>
<evidence type="ECO:0000313" key="4">
    <source>
        <dbReference type="EnsemblMetazoa" id="HelroP168750"/>
    </source>
</evidence>
<dbReference type="GeneID" id="20202473"/>
<keyword evidence="2" id="KW-0732">Signal</keyword>
<protein>
    <submittedName>
        <fullName evidence="3 4">Uncharacterized protein</fullName>
    </submittedName>
</protein>
<accession>T1F0X3</accession>
<feature type="region of interest" description="Disordered" evidence="1">
    <location>
        <begin position="99"/>
        <end position="124"/>
    </location>
</feature>
<evidence type="ECO:0000313" key="5">
    <source>
        <dbReference type="Proteomes" id="UP000015101"/>
    </source>
</evidence>
<dbReference type="RefSeq" id="XP_009012861.1">
    <property type="nucleotide sequence ID" value="XM_009014613.1"/>
</dbReference>
<reference evidence="5" key="1">
    <citation type="submission" date="2012-12" db="EMBL/GenBank/DDBJ databases">
        <authorList>
            <person name="Hellsten U."/>
            <person name="Grimwood J."/>
            <person name="Chapman J.A."/>
            <person name="Shapiro H."/>
            <person name="Aerts A."/>
            <person name="Otillar R.P."/>
            <person name="Terry A.Y."/>
            <person name="Boore J.L."/>
            <person name="Simakov O."/>
            <person name="Marletaz F."/>
            <person name="Cho S.-J."/>
            <person name="Edsinger-Gonzales E."/>
            <person name="Havlak P."/>
            <person name="Kuo D.-H."/>
            <person name="Larsson T."/>
            <person name="Lv J."/>
            <person name="Arendt D."/>
            <person name="Savage R."/>
            <person name="Osoegawa K."/>
            <person name="de Jong P."/>
            <person name="Lindberg D.R."/>
            <person name="Seaver E.C."/>
            <person name="Weisblat D.A."/>
            <person name="Putnam N.H."/>
            <person name="Grigoriev I.V."/>
            <person name="Rokhsar D.S."/>
        </authorList>
    </citation>
    <scope>NUCLEOTIDE SEQUENCE</scope>
</reference>
<organism evidence="4 5">
    <name type="scientific">Helobdella robusta</name>
    <name type="common">Californian leech</name>
    <dbReference type="NCBI Taxonomy" id="6412"/>
    <lineage>
        <taxon>Eukaryota</taxon>
        <taxon>Metazoa</taxon>
        <taxon>Spiralia</taxon>
        <taxon>Lophotrochozoa</taxon>
        <taxon>Annelida</taxon>
        <taxon>Clitellata</taxon>
        <taxon>Hirudinea</taxon>
        <taxon>Rhynchobdellida</taxon>
        <taxon>Glossiphoniidae</taxon>
        <taxon>Helobdella</taxon>
    </lineage>
</organism>
<dbReference type="EnsemblMetazoa" id="HelroT168750">
    <property type="protein sequence ID" value="HelroP168750"/>
    <property type="gene ID" value="HelroG168750"/>
</dbReference>
<name>T1F0X3_HELRO</name>
<evidence type="ECO:0000313" key="3">
    <source>
        <dbReference type="EMBL" id="ESO08839.1"/>
    </source>
</evidence>
<dbReference type="CTD" id="20202473"/>
<dbReference type="EMBL" id="AMQM01003079">
    <property type="status" value="NOT_ANNOTATED_CDS"/>
    <property type="molecule type" value="Genomic_DNA"/>
</dbReference>
<feature type="compositionally biased region" description="Acidic residues" evidence="1">
    <location>
        <begin position="216"/>
        <end position="227"/>
    </location>
</feature>
<evidence type="ECO:0000256" key="1">
    <source>
        <dbReference type="SAM" id="MobiDB-lite"/>
    </source>
</evidence>